<keyword evidence="3" id="KW-1185">Reference proteome</keyword>
<gene>
    <name evidence="2" type="ORF">LAL4801_03830</name>
</gene>
<organism evidence="2 3">
    <name type="scientific">Roseibium aggregatum</name>
    <dbReference type="NCBI Taxonomy" id="187304"/>
    <lineage>
        <taxon>Bacteria</taxon>
        <taxon>Pseudomonadati</taxon>
        <taxon>Pseudomonadota</taxon>
        <taxon>Alphaproteobacteria</taxon>
        <taxon>Hyphomicrobiales</taxon>
        <taxon>Stappiaceae</taxon>
        <taxon>Roseibium</taxon>
    </lineage>
</organism>
<feature type="domain" description="Glycosyltransferase 2-like prokaryotic type" evidence="1">
    <location>
        <begin position="3"/>
        <end position="276"/>
    </location>
</feature>
<dbReference type="GO" id="GO:0000271">
    <property type="term" value="P:polysaccharide biosynthetic process"/>
    <property type="evidence" value="ECO:0007669"/>
    <property type="project" value="InterPro"/>
</dbReference>
<dbReference type="Gene3D" id="3.40.50.12580">
    <property type="match status" value="1"/>
</dbReference>
<proteinExistence type="predicted"/>
<dbReference type="GO" id="GO:0015774">
    <property type="term" value="P:polysaccharide transport"/>
    <property type="evidence" value="ECO:0007669"/>
    <property type="project" value="InterPro"/>
</dbReference>
<dbReference type="InterPro" id="IPR029044">
    <property type="entry name" value="Nucleotide-diphossugar_trans"/>
</dbReference>
<sequence>MITVIIPLRLSRDSLYDEVDRLRRIAKSVPRDKFSILIVDFGTGSERVGELTKFKTDHPQIEIIRAGDPNKPFSIGEARDVGVQSAKTPVIMFHDLDFLCETQSYEEIYEEVKLRRMDVSAYDFLCVPTIFLTEKGTENYLAEHNKAKNRNADRFIHNQALRYSRNEYIQHAALGSSALIINRYMYLVSGGHDRSFIGHGAEDFEFYNRLTDLLPRTQRPQNYEKNVSFEDGKWEGFRAFFALYGMDLWMRGIAMVHLNHPRREKVDSSYKKSKENFQILYQKMEGFSQKKEHLPPLRDPYINNKAILLVEPNSTIHKSLRMILPALGSWEVISEKLFNTGEELVDFVNEQKFNCVVFLNPYGNQHRLNLYNFARTEKIKCLAFDRGALTDSWFFDQGGFLGSSESYAAEQWNVDLGTQELNDTEKWISEYIKSEKTLELNGSRKGQDYWRTELGVGNRRVIFVALQRPSDTATRFFAGSCEDYNNFLSWIKEFSQHVDRKRYAILIKQHPLEDNQLDLGDCVKFVPNSAHVYDLIDLCEKVIVLNSGVGLLAMMMKKPVIVCGDAFYNKANLAYQANSMLDLIDLVKRELRVDFQLTTKFIYYLKEKFYSFGYSEYIDKKNEFGSRIRICKKIDFSVIRGICDTSVNLGVKQTSIEDGAFLLRGVSNIVPITKERAKKLFLEGEYLTSANMFEECYKLNRNAPNLLRAAAEGYILAGKKSCALRCLTAAKKVASLSSNKRLSRRIRITKYPVLQIFMGDCKFNVEEL</sequence>
<evidence type="ECO:0000313" key="3">
    <source>
        <dbReference type="Proteomes" id="UP000048926"/>
    </source>
</evidence>
<accession>A0A0M6Y9A8</accession>
<name>A0A0M6Y9A8_9HYPH</name>
<dbReference type="InterPro" id="IPR007833">
    <property type="entry name" value="Capsule_polysaccharide_synth"/>
</dbReference>
<protein>
    <submittedName>
        <fullName evidence="2">Capsule polysaccharide biosynthesis protein</fullName>
    </submittedName>
</protein>
<evidence type="ECO:0000259" key="1">
    <source>
        <dbReference type="Pfam" id="PF10111"/>
    </source>
</evidence>
<dbReference type="AlphaFoldDB" id="A0A0M6Y9A8"/>
<dbReference type="EMBL" id="CXST01000002">
    <property type="protein sequence ID" value="CTQ45380.1"/>
    <property type="molecule type" value="Genomic_DNA"/>
</dbReference>
<dbReference type="Proteomes" id="UP000048926">
    <property type="component" value="Unassembled WGS sequence"/>
</dbReference>
<dbReference type="InterPro" id="IPR019290">
    <property type="entry name" value="GlycosylTrfase-like_prok"/>
</dbReference>
<dbReference type="RefSeq" id="WP_082444634.1">
    <property type="nucleotide sequence ID" value="NZ_CXST01000002.1"/>
</dbReference>
<dbReference type="Pfam" id="PF10111">
    <property type="entry name" value="Glyco_tranf_2_2"/>
    <property type="match status" value="1"/>
</dbReference>
<reference evidence="3" key="1">
    <citation type="submission" date="2015-07" db="EMBL/GenBank/DDBJ databases">
        <authorList>
            <person name="Rodrigo-Torres Lidia"/>
            <person name="Arahal R.David."/>
        </authorList>
    </citation>
    <scope>NUCLEOTIDE SEQUENCE [LARGE SCALE GENOMIC DNA]</scope>
    <source>
        <strain evidence="3">CECT 4801</strain>
    </source>
</reference>
<dbReference type="InterPro" id="IPR043148">
    <property type="entry name" value="TagF_C"/>
</dbReference>
<dbReference type="SUPFAM" id="SSF53448">
    <property type="entry name" value="Nucleotide-diphospho-sugar transferases"/>
    <property type="match status" value="1"/>
</dbReference>
<dbReference type="Gene3D" id="3.90.550.10">
    <property type="entry name" value="Spore Coat Polysaccharide Biosynthesis Protein SpsA, Chain A"/>
    <property type="match status" value="1"/>
</dbReference>
<dbReference type="OrthoDB" id="9794206at2"/>
<dbReference type="Pfam" id="PF05159">
    <property type="entry name" value="Capsule_synth"/>
    <property type="match status" value="1"/>
</dbReference>
<evidence type="ECO:0000313" key="2">
    <source>
        <dbReference type="EMBL" id="CTQ45380.1"/>
    </source>
</evidence>